<accession>A0ABQ0JXF6</accession>
<evidence type="ECO:0000256" key="7">
    <source>
        <dbReference type="ARBA" id="ARBA00038032"/>
    </source>
</evidence>
<organism evidence="10 11">
    <name type="scientific">Candidatus Brocadia sinica JPN1</name>
    <dbReference type="NCBI Taxonomy" id="1197129"/>
    <lineage>
        <taxon>Bacteria</taxon>
        <taxon>Pseudomonadati</taxon>
        <taxon>Planctomycetota</taxon>
        <taxon>Candidatus Brocadiia</taxon>
        <taxon>Candidatus Brocadiales</taxon>
        <taxon>Candidatus Brocadiaceae</taxon>
        <taxon>Candidatus Brocadia</taxon>
    </lineage>
</organism>
<dbReference type="PANTHER" id="PTHR30561:SF1">
    <property type="entry name" value="MULTIDRUG TRANSPORTER EMRE"/>
    <property type="match status" value="1"/>
</dbReference>
<dbReference type="SUPFAM" id="SSF103481">
    <property type="entry name" value="Multidrug resistance efflux transporter EmrE"/>
    <property type="match status" value="1"/>
</dbReference>
<dbReference type="InterPro" id="IPR000390">
    <property type="entry name" value="Small_drug/metabolite_transptr"/>
</dbReference>
<evidence type="ECO:0000256" key="2">
    <source>
        <dbReference type="ARBA" id="ARBA00022448"/>
    </source>
</evidence>
<evidence type="ECO:0000256" key="9">
    <source>
        <dbReference type="SAM" id="Phobius"/>
    </source>
</evidence>
<dbReference type="Pfam" id="PF00893">
    <property type="entry name" value="Multi_Drug_Res"/>
    <property type="match status" value="1"/>
</dbReference>
<keyword evidence="2" id="KW-0813">Transport</keyword>
<evidence type="ECO:0000256" key="3">
    <source>
        <dbReference type="ARBA" id="ARBA00022475"/>
    </source>
</evidence>
<feature type="transmembrane region" description="Helical" evidence="9">
    <location>
        <begin position="84"/>
        <end position="102"/>
    </location>
</feature>
<feature type="transmembrane region" description="Helical" evidence="9">
    <location>
        <begin position="32"/>
        <end position="50"/>
    </location>
</feature>
<comment type="similarity">
    <text evidence="7 8">Belongs to the drug/metabolite transporter (DMT) superfamily. Small multidrug resistance (SMR) (TC 2.A.7.1) family.</text>
</comment>
<evidence type="ECO:0000256" key="4">
    <source>
        <dbReference type="ARBA" id="ARBA00022692"/>
    </source>
</evidence>
<dbReference type="Proteomes" id="UP000032309">
    <property type="component" value="Unassembled WGS sequence"/>
</dbReference>
<keyword evidence="4 8" id="KW-0812">Transmembrane</keyword>
<feature type="transmembrane region" description="Helical" evidence="9">
    <location>
        <begin position="57"/>
        <end position="78"/>
    </location>
</feature>
<protein>
    <submittedName>
        <fullName evidence="10">Membrane transporters of cations and cationic drugs</fullName>
    </submittedName>
</protein>
<dbReference type="InterPro" id="IPR037185">
    <property type="entry name" value="EmrE-like"/>
</dbReference>
<evidence type="ECO:0000313" key="10">
    <source>
        <dbReference type="EMBL" id="GAN33432.1"/>
    </source>
</evidence>
<evidence type="ECO:0000313" key="11">
    <source>
        <dbReference type="Proteomes" id="UP000032309"/>
    </source>
</evidence>
<comment type="caution">
    <text evidence="10">The sequence shown here is derived from an EMBL/GenBank/DDBJ whole genome shotgun (WGS) entry which is preliminary data.</text>
</comment>
<evidence type="ECO:0000256" key="1">
    <source>
        <dbReference type="ARBA" id="ARBA00004651"/>
    </source>
</evidence>
<keyword evidence="3" id="KW-1003">Cell membrane</keyword>
<dbReference type="RefSeq" id="WP_052563477.1">
    <property type="nucleotide sequence ID" value="NZ_BAFN01000001.1"/>
</dbReference>
<sequence>MSWLYLFLAIILEVSGTTCLKLSQGFTKLLPSVLLFILYGFSFTSFSFALKKLDVSVAYAVWSGLGTTLIATVGILWFREPLSAVKIISIGLIIIGVIGLRLSGGIQ</sequence>
<keyword evidence="5 9" id="KW-1133">Transmembrane helix</keyword>
<dbReference type="PANTHER" id="PTHR30561">
    <property type="entry name" value="SMR FAMILY PROTON-DEPENDENT DRUG EFFLUX TRANSPORTER SUGE"/>
    <property type="match status" value="1"/>
</dbReference>
<gene>
    <name evidence="10" type="ORF">BROSI_A1954</name>
</gene>
<keyword evidence="6 9" id="KW-0472">Membrane</keyword>
<evidence type="ECO:0000256" key="5">
    <source>
        <dbReference type="ARBA" id="ARBA00022989"/>
    </source>
</evidence>
<proteinExistence type="inferred from homology"/>
<keyword evidence="11" id="KW-1185">Reference proteome</keyword>
<dbReference type="EMBL" id="BAFN01000001">
    <property type="protein sequence ID" value="GAN33432.1"/>
    <property type="molecule type" value="Genomic_DNA"/>
</dbReference>
<reference evidence="11" key="1">
    <citation type="journal article" date="2015" name="Genome Announc.">
        <title>Draft Genome Sequence of an Anaerobic Ammonium-Oxidizing Bacterium, "Candidatus Brocadia sinica".</title>
        <authorList>
            <person name="Oshiki M."/>
            <person name="Shinyako-Hata K."/>
            <person name="Satoh H."/>
            <person name="Okabe S."/>
        </authorList>
    </citation>
    <scope>NUCLEOTIDE SEQUENCE [LARGE SCALE GENOMIC DNA]</scope>
    <source>
        <strain evidence="11">JPN1</strain>
    </source>
</reference>
<dbReference type="InterPro" id="IPR045324">
    <property type="entry name" value="Small_multidrug_res"/>
</dbReference>
<evidence type="ECO:0000256" key="8">
    <source>
        <dbReference type="RuleBase" id="RU003942"/>
    </source>
</evidence>
<evidence type="ECO:0000256" key="6">
    <source>
        <dbReference type="ARBA" id="ARBA00023136"/>
    </source>
</evidence>
<comment type="subcellular location">
    <subcellularLocation>
        <location evidence="1 8">Cell membrane</location>
        <topology evidence="1 8">Multi-pass membrane protein</topology>
    </subcellularLocation>
</comment>
<name>A0ABQ0JXF6_9BACT</name>
<dbReference type="Gene3D" id="1.10.3730.20">
    <property type="match status" value="1"/>
</dbReference>